<keyword evidence="3" id="KW-1185">Reference proteome</keyword>
<organism evidence="2 3">
    <name type="scientific">Seminavis robusta</name>
    <dbReference type="NCBI Taxonomy" id="568900"/>
    <lineage>
        <taxon>Eukaryota</taxon>
        <taxon>Sar</taxon>
        <taxon>Stramenopiles</taxon>
        <taxon>Ochrophyta</taxon>
        <taxon>Bacillariophyta</taxon>
        <taxon>Bacillariophyceae</taxon>
        <taxon>Bacillariophycidae</taxon>
        <taxon>Naviculales</taxon>
        <taxon>Naviculaceae</taxon>
        <taxon>Seminavis</taxon>
    </lineage>
</organism>
<sequence>MIPHSNSIESYPMLWGSIVSIVRISIHFFFLFRWYGIQSIVLTLLLMPPSVHTKLALQSSLAMISVPRSASTSRGSIPFMPTLPDSIDVSIMDDIPTRKRVRLQPRSGTADWDFDAGGCSSVLTALAARRLKFKRTASRPAANKAPARITRPVMSDETETLSLVTPPWSRAVMSSNLGHENLYLPDF</sequence>
<keyword evidence="1" id="KW-0472">Membrane</keyword>
<evidence type="ECO:0000313" key="3">
    <source>
        <dbReference type="Proteomes" id="UP001153069"/>
    </source>
</evidence>
<protein>
    <submittedName>
        <fullName evidence="2">Uncharacterized protein</fullName>
    </submittedName>
</protein>
<feature type="transmembrane region" description="Helical" evidence="1">
    <location>
        <begin position="12"/>
        <end position="32"/>
    </location>
</feature>
<keyword evidence="1" id="KW-1133">Transmembrane helix</keyword>
<reference evidence="2" key="1">
    <citation type="submission" date="2020-06" db="EMBL/GenBank/DDBJ databases">
        <authorList>
            <consortium name="Plant Systems Biology data submission"/>
        </authorList>
    </citation>
    <scope>NUCLEOTIDE SEQUENCE</scope>
    <source>
        <strain evidence="2">D6</strain>
    </source>
</reference>
<dbReference type="AlphaFoldDB" id="A0A9N8HLE7"/>
<proteinExistence type="predicted"/>
<gene>
    <name evidence="2" type="ORF">SEMRO_804_G204841.1</name>
</gene>
<evidence type="ECO:0000313" key="2">
    <source>
        <dbReference type="EMBL" id="CAB9516745.1"/>
    </source>
</evidence>
<keyword evidence="1" id="KW-0812">Transmembrane</keyword>
<accession>A0A9N8HLE7</accession>
<comment type="caution">
    <text evidence="2">The sequence shown here is derived from an EMBL/GenBank/DDBJ whole genome shotgun (WGS) entry which is preliminary data.</text>
</comment>
<dbReference type="EMBL" id="CAICTM010000803">
    <property type="protein sequence ID" value="CAB9516745.1"/>
    <property type="molecule type" value="Genomic_DNA"/>
</dbReference>
<evidence type="ECO:0000256" key="1">
    <source>
        <dbReference type="SAM" id="Phobius"/>
    </source>
</evidence>
<name>A0A9N8HLE7_9STRA</name>
<dbReference type="Proteomes" id="UP001153069">
    <property type="component" value="Unassembled WGS sequence"/>
</dbReference>